<evidence type="ECO:0000313" key="2">
    <source>
        <dbReference type="EMBL" id="KAF3801970.1"/>
    </source>
</evidence>
<dbReference type="InterPro" id="IPR032675">
    <property type="entry name" value="LRR_dom_sf"/>
</dbReference>
<dbReference type="AlphaFoldDB" id="A0A8H4CDK4"/>
<reference evidence="2" key="1">
    <citation type="journal article" date="2020" name="Phytopathology">
        <title>Genome sequence and comparative analysis of Colletotrichum gloeosporioides isolated from Liriodendron leaves.</title>
        <authorList>
            <person name="Fu F.F."/>
            <person name="Hao Z."/>
            <person name="Wang P."/>
            <person name="Lu Y."/>
            <person name="Xue L.J."/>
            <person name="Wei G."/>
            <person name="Tian Y."/>
            <person name="Baishi H."/>
            <person name="Xu H."/>
            <person name="Shi J."/>
            <person name="Cheng T."/>
            <person name="Wang G."/>
            <person name="Yi Y."/>
            <person name="Chen J."/>
        </authorList>
    </citation>
    <scope>NUCLEOTIDE SEQUENCE</scope>
    <source>
        <strain evidence="2">Lc1</strain>
    </source>
</reference>
<gene>
    <name evidence="2" type="ORF">GCG54_00015193</name>
</gene>
<evidence type="ECO:0000256" key="1">
    <source>
        <dbReference type="SAM" id="MobiDB-lite"/>
    </source>
</evidence>
<feature type="region of interest" description="Disordered" evidence="1">
    <location>
        <begin position="1"/>
        <end position="52"/>
    </location>
</feature>
<dbReference type="Gene3D" id="3.80.10.10">
    <property type="entry name" value="Ribonuclease Inhibitor"/>
    <property type="match status" value="1"/>
</dbReference>
<keyword evidence="3" id="KW-1185">Reference proteome</keyword>
<dbReference type="RefSeq" id="XP_045261129.1">
    <property type="nucleotide sequence ID" value="XM_045415007.1"/>
</dbReference>
<dbReference type="EMBL" id="WVTB01000066">
    <property type="protein sequence ID" value="KAF3801970.1"/>
    <property type="molecule type" value="Genomic_DNA"/>
</dbReference>
<accession>A0A8H4CDK4</accession>
<name>A0A8H4CDK4_COLGL</name>
<sequence length="567" mass="63430">MTRCETRMNRRTMNTRSTTASGNDKKNRNGDGATKQGQKTKRAKKAKREDSATKRYRLKSLDLQQKIRLALEARRMASLTNRQIPREFQPSFRGSGGIPAPAFIVGLELMGWRRCHNERWKRMTPKEHVRMQQQVLKQIEARPSEFDASTGKRIPSARSMLGKGGILPPEGLTVDERSAWHKAHNALWERLSERERCEMKQQQTSNDHCSRNDAPKNNTEVEVAREQKAPNATAAQEGIDSVRTSNKRARSPEGSDASSDSFYYDAEEVITDKESMTMPPSRKRVRFNDSGPTEATGEHLGQRLENEDATAAEQENLTTRPDDPGSGVTAQESLAPGLEILELAEKSLAPRVFVTPNPNVNQPFIRVVNIDSEAEFTQKMNDDDDTPVSYFDFGPNFQLSEYVSPPTFALVPHPYPYRRPPSLPLSSSFIPTVHIHEILLRRPSFFQSVVQITAGSPEIRLPLTDIGLVRLVSACTILENLSIHGGIHFSDRSVAAVISNCKYIRHLAFCGADFEPNSVYGAALHQLVGLPVATNLNKIVLKNTRVNEAMVKRLRDERPALKIGNSG</sequence>
<dbReference type="Proteomes" id="UP000613401">
    <property type="component" value="Unassembled WGS sequence"/>
</dbReference>
<dbReference type="GeneID" id="69022298"/>
<evidence type="ECO:0000313" key="3">
    <source>
        <dbReference type="Proteomes" id="UP000613401"/>
    </source>
</evidence>
<feature type="region of interest" description="Disordered" evidence="1">
    <location>
        <begin position="144"/>
        <end position="165"/>
    </location>
</feature>
<reference evidence="2" key="2">
    <citation type="submission" date="2020-03" db="EMBL/GenBank/DDBJ databases">
        <authorList>
            <person name="Fu F.-F."/>
            <person name="Chen J."/>
        </authorList>
    </citation>
    <scope>NUCLEOTIDE SEQUENCE</scope>
    <source>
        <strain evidence="2">Lc1</strain>
    </source>
</reference>
<comment type="caution">
    <text evidence="2">The sequence shown here is derived from an EMBL/GenBank/DDBJ whole genome shotgun (WGS) entry which is preliminary data.</text>
</comment>
<organism evidence="2 3">
    <name type="scientific">Colletotrichum gloeosporioides</name>
    <name type="common">Anthracnose fungus</name>
    <name type="synonym">Glomerella cingulata</name>
    <dbReference type="NCBI Taxonomy" id="474922"/>
    <lineage>
        <taxon>Eukaryota</taxon>
        <taxon>Fungi</taxon>
        <taxon>Dikarya</taxon>
        <taxon>Ascomycota</taxon>
        <taxon>Pezizomycotina</taxon>
        <taxon>Sordariomycetes</taxon>
        <taxon>Hypocreomycetidae</taxon>
        <taxon>Glomerellales</taxon>
        <taxon>Glomerellaceae</taxon>
        <taxon>Colletotrichum</taxon>
        <taxon>Colletotrichum gloeosporioides species complex</taxon>
    </lineage>
</organism>
<protein>
    <submittedName>
        <fullName evidence="2">Uncharacterized protein</fullName>
    </submittedName>
</protein>
<feature type="region of interest" description="Disordered" evidence="1">
    <location>
        <begin position="198"/>
        <end position="305"/>
    </location>
</feature>
<feature type="compositionally biased region" description="Low complexity" evidence="1">
    <location>
        <begin position="255"/>
        <end position="264"/>
    </location>
</feature>
<proteinExistence type="predicted"/>
<feature type="compositionally biased region" description="Basic and acidic residues" evidence="1">
    <location>
        <begin position="296"/>
        <end position="305"/>
    </location>
</feature>